<dbReference type="OrthoDB" id="290920at2759"/>
<dbReference type="OMA" id="NCDIRRI"/>
<dbReference type="GO" id="GO:0000462">
    <property type="term" value="P:maturation of SSU-rRNA from tricistronic rRNA transcript (SSU-rRNA, 5.8S rRNA, LSU-rRNA)"/>
    <property type="evidence" value="ECO:0007669"/>
    <property type="project" value="InterPro"/>
</dbReference>
<evidence type="ECO:0000313" key="2">
    <source>
        <dbReference type="Proteomes" id="UP000039865"/>
    </source>
</evidence>
<dbReference type="Gene3D" id="2.130.10.10">
    <property type="entry name" value="YVTN repeat-like/Quinoprotein amine dehydrogenase"/>
    <property type="match status" value="2"/>
</dbReference>
<dbReference type="GO" id="GO:0034455">
    <property type="term" value="C:t-UTP complex"/>
    <property type="evidence" value="ECO:0007669"/>
    <property type="project" value="TreeGrafter"/>
</dbReference>
<proteinExistence type="predicted"/>
<dbReference type="PANTHER" id="PTHR44163">
    <property type="entry name" value="U3 SMALL NUCLEOLAR RNA-ASSOCIATED PROTEIN 4 HOMOLOG"/>
    <property type="match status" value="1"/>
</dbReference>
<dbReference type="SUPFAM" id="SSF50978">
    <property type="entry name" value="WD40 repeat-like"/>
    <property type="match status" value="1"/>
</dbReference>
<organism evidence="1 2">
    <name type="scientific">Stylonychia lemnae</name>
    <name type="common">Ciliate</name>
    <dbReference type="NCBI Taxonomy" id="5949"/>
    <lineage>
        <taxon>Eukaryota</taxon>
        <taxon>Sar</taxon>
        <taxon>Alveolata</taxon>
        <taxon>Ciliophora</taxon>
        <taxon>Intramacronucleata</taxon>
        <taxon>Spirotrichea</taxon>
        <taxon>Stichotrichia</taxon>
        <taxon>Sporadotrichida</taxon>
        <taxon>Oxytrichidae</taxon>
        <taxon>Stylonychinae</taxon>
        <taxon>Stylonychia</taxon>
    </lineage>
</organism>
<sequence length="764" mass="87984">MDQGSSGSTQIDIERLRFANYQPQGIESMALSFDKRLLAVSRESNSIEIWRLPYSWSQVLVIPGNKNCDIRRIHWLEMNHSAKINTKEQISNTNQFYYETQENKFKKRRLLTTGLNGLVIEWDLRTGKPKSKYSCNSAVWDSQMHGKFLYLACEDGTVKILKVKKNKIEYIRQMFKVDARCLSLALVRNVPENQMVKNIYAGYSDSSIRKWDMIGGNSVLHFQKQTSKKQKKTNLECCIWQLKLFRNHLLSGDSQGHLSVWDAEFGTLQKTFDNLKGDINTIEVNEDYQCVYASGIDSRLLVIKLKDSANAEQSWVFASIYRGQSHDIKSLILISPKQLISAGVTTDICVYNLTDGRFNDQFGKDSKHQQKTQKLRHIPPFPFKTAAIIDGKSICVLNGNQRFIEIWNAESQMQVLRIEKKGDYNIRCFDKLGDFIVYSDGKDTQIFHFNQNELTLKKLTQKVCVSNGLQSILSSIWLKLYQSDNEQTYLLILDEELNLREVNLSEDYTVKELFNLNEKLVDSLNNVTLKNYDKIINFISFNCTSHKLYVSFANLQFFAEFDLTKQQLSWNLPMIENSLSLCAHSDQDKLIVAYDSNKVTVFDLNNKKIHSWSAANQDKFPQNYLTRFNRTVGIAQVSSSQYIIYTNYTYSVLDINKGLPEEVEIIQNHPGKSVEEKNLAAQNWFDNLKISQSKYIKKVVLPVLEQSSDSTKDQVSNLTISNKIKGILNMQYDSETNTLKVVENVWKKVVENFVGTVAINKYGQ</sequence>
<protein>
    <submittedName>
        <fullName evidence="1">U3 small nucleolar rnaassociated protein</fullName>
    </submittedName>
</protein>
<dbReference type="Proteomes" id="UP000039865">
    <property type="component" value="Unassembled WGS sequence"/>
</dbReference>
<dbReference type="AlphaFoldDB" id="A0A078A144"/>
<evidence type="ECO:0000313" key="1">
    <source>
        <dbReference type="EMBL" id="CDW74499.1"/>
    </source>
</evidence>
<keyword evidence="2" id="KW-1185">Reference proteome</keyword>
<dbReference type="GO" id="GO:0032040">
    <property type="term" value="C:small-subunit processome"/>
    <property type="evidence" value="ECO:0007669"/>
    <property type="project" value="TreeGrafter"/>
</dbReference>
<dbReference type="GO" id="GO:0030686">
    <property type="term" value="C:90S preribosome"/>
    <property type="evidence" value="ECO:0007669"/>
    <property type="project" value="InterPro"/>
</dbReference>
<dbReference type="InterPro" id="IPR011044">
    <property type="entry name" value="Quino_amine_DH_bsu"/>
</dbReference>
<accession>A0A078A144</accession>
<dbReference type="PANTHER" id="PTHR44163:SF1">
    <property type="entry name" value="U3 SMALL NUCLEOLAR RNA-ASSOCIATED PROTEIN 4 HOMOLOG"/>
    <property type="match status" value="1"/>
</dbReference>
<reference evidence="1 2" key="1">
    <citation type="submission" date="2014-06" db="EMBL/GenBank/DDBJ databases">
        <authorList>
            <person name="Swart Estienne"/>
        </authorList>
    </citation>
    <scope>NUCLEOTIDE SEQUENCE [LARGE SCALE GENOMIC DNA]</scope>
    <source>
        <strain evidence="1 2">130c</strain>
    </source>
</reference>
<dbReference type="InterPro" id="IPR015943">
    <property type="entry name" value="WD40/YVTN_repeat-like_dom_sf"/>
</dbReference>
<gene>
    <name evidence="1" type="primary">Contig13652.g14557</name>
    <name evidence="1" type="ORF">STYLEM_3479</name>
</gene>
<dbReference type="SMART" id="SM00320">
    <property type="entry name" value="WD40"/>
    <property type="match status" value="8"/>
</dbReference>
<dbReference type="InterPro" id="IPR036322">
    <property type="entry name" value="WD40_repeat_dom_sf"/>
</dbReference>
<dbReference type="SUPFAM" id="SSF50969">
    <property type="entry name" value="YVTN repeat-like/Quinoprotein amine dehydrogenase"/>
    <property type="match status" value="1"/>
</dbReference>
<dbReference type="InterPro" id="IPR046351">
    <property type="entry name" value="UTP4"/>
</dbReference>
<dbReference type="EMBL" id="CCKQ01003382">
    <property type="protein sequence ID" value="CDW74499.1"/>
    <property type="molecule type" value="Genomic_DNA"/>
</dbReference>
<dbReference type="InParanoid" id="A0A078A144"/>
<dbReference type="InterPro" id="IPR001680">
    <property type="entry name" value="WD40_rpt"/>
</dbReference>
<dbReference type="GO" id="GO:0003723">
    <property type="term" value="F:RNA binding"/>
    <property type="evidence" value="ECO:0007669"/>
    <property type="project" value="TreeGrafter"/>
</dbReference>
<name>A0A078A144_STYLE</name>